<dbReference type="EMBL" id="CP133772">
    <property type="protein sequence ID" value="WYY00373.1"/>
    <property type="molecule type" value="Genomic_DNA"/>
</dbReference>
<dbReference type="GO" id="GO:0140359">
    <property type="term" value="F:ABC-type transporter activity"/>
    <property type="evidence" value="ECO:0007669"/>
    <property type="project" value="InterPro"/>
</dbReference>
<reference evidence="2 3" key="1">
    <citation type="submission" date="2023-09" db="EMBL/GenBank/DDBJ databases">
        <authorList>
            <person name="Golyshina O.V."/>
            <person name="Lunev E.A."/>
            <person name="Bargiela R."/>
            <person name="Gaines M.C."/>
            <person name="Daum B."/>
            <person name="Bale N.J."/>
            <person name="Koenen M."/>
            <person name="Sinninghe Damst J.S."/>
            <person name="Yakimov M."/>
            <person name="Golyshin P.N."/>
        </authorList>
    </citation>
    <scope>NUCLEOTIDE SEQUENCE [LARGE SCALE GENOMIC DNA]</scope>
    <source>
        <strain evidence="2 3">M1</strain>
    </source>
</reference>
<sequence>MKPIVYEIKRTLTSKFVIIMIIAIVGLSSLLAYGAASTYSPSPVPSTPQVSYGYFANGTNLTMVGYAHNAYGQPVSKITAYYEYNGTYYSAKSGPSGFANATIPIGGTQPIFVYANYSYVIFRVPLSTHQIPIEISKITIPSGLEIIPGIVNPTNTTEFGYELMYVGSNGAKSPSINFYIGKSNLTSSEIVKSPSFSYTDISGFNIKNIYPPVTYADHNTTYRAVATNSSGVVIGKTSRGIPLTYYTPMTQSSLQSLVFEGTTEILGFLIPILAVFAAYLTYGKDRTSGVLESVLKRPVTRGSLITSRFTSNAISIFIAVGLSMIFSDLILHHYFGMYLSTKFSLYFVWTYLVEGVAFLAIVYMFSHIAKSQGAVLGAAIALFVVMDLFWSIIPIAVLSALKVSSSSTAYVYGTIAFNYASPAGYSSLVQTMFTHKIGLISSQTIVPSDFGISGLTLIIAGILWMIIPFAIAFLLSKNRD</sequence>
<feature type="transmembrane region" description="Helical" evidence="1">
    <location>
        <begin position="303"/>
        <end position="326"/>
    </location>
</feature>
<evidence type="ECO:0000313" key="3">
    <source>
        <dbReference type="Proteomes" id="UP001451606"/>
    </source>
</evidence>
<dbReference type="GeneID" id="95967678"/>
<gene>
    <name evidence="2" type="ORF">OXIME_000943</name>
</gene>
<dbReference type="RefSeq" id="WP_393970712.1">
    <property type="nucleotide sequence ID" value="NZ_CP133772.1"/>
</dbReference>
<keyword evidence="1" id="KW-0812">Transmembrane</keyword>
<dbReference type="KEGG" id="omr:OXIME_000943"/>
<feature type="transmembrane region" description="Helical" evidence="1">
    <location>
        <begin position="12"/>
        <end position="36"/>
    </location>
</feature>
<protein>
    <submittedName>
        <fullName evidence="2">ABC transporter permease subunit</fullName>
    </submittedName>
</protein>
<feature type="transmembrane region" description="Helical" evidence="1">
    <location>
        <begin position="450"/>
        <end position="475"/>
    </location>
</feature>
<keyword evidence="1" id="KW-0472">Membrane</keyword>
<dbReference type="AlphaFoldDB" id="A0AAX4NGB9"/>
<dbReference type="Proteomes" id="UP001451606">
    <property type="component" value="Chromosome"/>
</dbReference>
<dbReference type="PANTHER" id="PTHR43471">
    <property type="entry name" value="ABC TRANSPORTER PERMEASE"/>
    <property type="match status" value="1"/>
</dbReference>
<name>A0AAX4NGB9_9ARCH</name>
<organism evidence="2 3">
    <name type="scientific">Oxyplasma meridianum</name>
    <dbReference type="NCBI Taxonomy" id="3073602"/>
    <lineage>
        <taxon>Archaea</taxon>
        <taxon>Methanobacteriati</taxon>
        <taxon>Thermoplasmatota</taxon>
        <taxon>Thermoplasmata</taxon>
        <taxon>Thermoplasmatales</taxon>
        <taxon>Thermoplasmataceae</taxon>
        <taxon>Oxyplasma</taxon>
    </lineage>
</organism>
<proteinExistence type="predicted"/>
<evidence type="ECO:0000256" key="1">
    <source>
        <dbReference type="SAM" id="Phobius"/>
    </source>
</evidence>
<keyword evidence="1" id="KW-1133">Transmembrane helix</keyword>
<feature type="transmembrane region" description="Helical" evidence="1">
    <location>
        <begin position="265"/>
        <end position="282"/>
    </location>
</feature>
<keyword evidence="3" id="KW-1185">Reference proteome</keyword>
<feature type="transmembrane region" description="Helical" evidence="1">
    <location>
        <begin position="409"/>
        <end position="429"/>
    </location>
</feature>
<accession>A0AAX4NGB9</accession>
<evidence type="ECO:0000313" key="2">
    <source>
        <dbReference type="EMBL" id="WYY00373.1"/>
    </source>
</evidence>
<feature type="transmembrane region" description="Helical" evidence="1">
    <location>
        <begin position="373"/>
        <end position="397"/>
    </location>
</feature>
<dbReference type="GO" id="GO:0005886">
    <property type="term" value="C:plasma membrane"/>
    <property type="evidence" value="ECO:0007669"/>
    <property type="project" value="UniProtKB-SubCell"/>
</dbReference>
<dbReference type="Pfam" id="PF12679">
    <property type="entry name" value="ABC2_membrane_2"/>
    <property type="match status" value="1"/>
</dbReference>
<feature type="transmembrane region" description="Helical" evidence="1">
    <location>
        <begin position="346"/>
        <end position="366"/>
    </location>
</feature>